<proteinExistence type="predicted"/>
<sequence length="322" mass="38093">MTREEALRVFQQEHSQLLEQCQQRFIDDFPNKVQTLMERINHAFASIRKQVEEQEKEKVVFFHFSLLRCDLLVRKFTILLQVQDIRWFLDPMPLETLFSVDFLYENLVQTWDWLLDERKKYIGKVSTYDVDFMMSDLIFTCNRIVGNALRYFFRDIEDSTEFMAIPKEFTWDIYWGEYRNEAILTARVARIPKTQKEWQTALQLDTEGTRLSESYWYQASLETGNCSGKLLCFMTFEDCQLKNINFKTADLTGARFCNCLIENCDFESAILTTTLFENCRWLNTSLLNAELRQAVFTEDSIPEEGLDDRQLSELLLKGGIES</sequence>
<comment type="caution">
    <text evidence="1">The sequence shown here is derived from an EMBL/GenBank/DDBJ whole genome shotgun (WGS) entry which is preliminary data.</text>
</comment>
<evidence type="ECO:0000313" key="2">
    <source>
        <dbReference type="Proteomes" id="UP000003763"/>
    </source>
</evidence>
<organism evidence="1 2">
    <name type="scientific">[Clostridium] citroniae WAL-17108</name>
    <dbReference type="NCBI Taxonomy" id="742733"/>
    <lineage>
        <taxon>Bacteria</taxon>
        <taxon>Bacillati</taxon>
        <taxon>Bacillota</taxon>
        <taxon>Clostridia</taxon>
        <taxon>Lachnospirales</taxon>
        <taxon>Lachnospiraceae</taxon>
        <taxon>Enterocloster</taxon>
    </lineage>
</organism>
<dbReference type="HOGENOM" id="CLU_074549_0_0_9"/>
<dbReference type="Gene3D" id="2.160.20.80">
    <property type="entry name" value="E3 ubiquitin-protein ligase SopA"/>
    <property type="match status" value="1"/>
</dbReference>
<dbReference type="RefSeq" id="WP_007858388.1">
    <property type="nucleotide sequence ID" value="NZ_JH376420.1"/>
</dbReference>
<dbReference type="Pfam" id="PF00805">
    <property type="entry name" value="Pentapeptide"/>
    <property type="match status" value="1"/>
</dbReference>
<dbReference type="SUPFAM" id="SSF141571">
    <property type="entry name" value="Pentapeptide repeat-like"/>
    <property type="match status" value="1"/>
</dbReference>
<dbReference type="eggNOG" id="COG1357">
    <property type="taxonomic scope" value="Bacteria"/>
</dbReference>
<reference evidence="1 2" key="1">
    <citation type="submission" date="2011-08" db="EMBL/GenBank/DDBJ databases">
        <title>The Genome Sequence of Clostridium citroniae WAL-17108.</title>
        <authorList>
            <consortium name="The Broad Institute Genome Sequencing Platform"/>
            <person name="Earl A."/>
            <person name="Ward D."/>
            <person name="Feldgarden M."/>
            <person name="Gevers D."/>
            <person name="Finegold S.M."/>
            <person name="Summanen P.H."/>
            <person name="Molitoris D.R."/>
            <person name="Vaisanen M.L."/>
            <person name="Daigneault M."/>
            <person name="Allen-Vercoe E."/>
            <person name="Young S.K."/>
            <person name="Zeng Q."/>
            <person name="Gargeya S."/>
            <person name="Fitzgerald M."/>
            <person name="Haas B."/>
            <person name="Abouelleil A."/>
            <person name="Alvarado L."/>
            <person name="Arachchi H.M."/>
            <person name="Berlin A."/>
            <person name="Brown A."/>
            <person name="Chapman S.B."/>
            <person name="Chen Z."/>
            <person name="Dunbar C."/>
            <person name="Freedman E."/>
            <person name="Gearin G."/>
            <person name="Gellesch M."/>
            <person name="Goldberg J."/>
            <person name="Griggs A."/>
            <person name="Gujja S."/>
            <person name="Heiman D."/>
            <person name="Howarth C."/>
            <person name="Larson L."/>
            <person name="Lui A."/>
            <person name="MacDonald P.J.P."/>
            <person name="Montmayeur A."/>
            <person name="Murphy C."/>
            <person name="Neiman D."/>
            <person name="Pearson M."/>
            <person name="Priest M."/>
            <person name="Roberts A."/>
            <person name="Saif S."/>
            <person name="Shea T."/>
            <person name="Shenoy N."/>
            <person name="Sisk P."/>
            <person name="Stolte C."/>
            <person name="Sykes S."/>
            <person name="Wortman J."/>
            <person name="Nusbaum C."/>
            <person name="Birren B."/>
        </authorList>
    </citation>
    <scope>NUCLEOTIDE SEQUENCE [LARGE SCALE GENOMIC DNA]</scope>
    <source>
        <strain evidence="1 2">WAL-17108</strain>
    </source>
</reference>
<evidence type="ECO:0000313" key="1">
    <source>
        <dbReference type="EMBL" id="EHF01039.1"/>
    </source>
</evidence>
<dbReference type="EMBL" id="ADLJ01000002">
    <property type="protein sequence ID" value="EHF01039.1"/>
    <property type="molecule type" value="Genomic_DNA"/>
</dbReference>
<accession>G5HCF9</accession>
<dbReference type="PATRIC" id="fig|742733.3.peg.278"/>
<gene>
    <name evidence="1" type="ORF">HMPREF9469_00271</name>
</gene>
<evidence type="ECO:0008006" key="3">
    <source>
        <dbReference type="Google" id="ProtNLM"/>
    </source>
</evidence>
<dbReference type="Proteomes" id="UP000003763">
    <property type="component" value="Unassembled WGS sequence"/>
</dbReference>
<name>G5HCF9_9FIRM</name>
<dbReference type="AlphaFoldDB" id="G5HCF9"/>
<dbReference type="InterPro" id="IPR001646">
    <property type="entry name" value="5peptide_repeat"/>
</dbReference>
<protein>
    <recommendedName>
        <fullName evidence="3">Pentapeptide repeat protein</fullName>
    </recommendedName>
</protein>